<gene>
    <name evidence="6" type="ORF">INT43_002455</name>
</gene>
<comment type="caution">
    <text evidence="6">The sequence shown here is derived from an EMBL/GenBank/DDBJ whole genome shotgun (WGS) entry which is preliminary data.</text>
</comment>
<evidence type="ECO:0000256" key="3">
    <source>
        <dbReference type="SAM" id="MobiDB-lite"/>
    </source>
</evidence>
<feature type="transmembrane region" description="Helical" evidence="4">
    <location>
        <begin position="301"/>
        <end position="322"/>
    </location>
</feature>
<evidence type="ECO:0000259" key="5">
    <source>
        <dbReference type="PROSITE" id="PS50850"/>
    </source>
</evidence>
<feature type="region of interest" description="Disordered" evidence="3">
    <location>
        <begin position="1"/>
        <end position="70"/>
    </location>
</feature>
<feature type="transmembrane region" description="Helical" evidence="4">
    <location>
        <begin position="132"/>
        <end position="150"/>
    </location>
</feature>
<feature type="transmembrane region" description="Helical" evidence="4">
    <location>
        <begin position="334"/>
        <end position="352"/>
    </location>
</feature>
<dbReference type="InterPro" id="IPR036259">
    <property type="entry name" value="MFS_trans_sf"/>
</dbReference>
<keyword evidence="4" id="KW-0812">Transmembrane</keyword>
<evidence type="ECO:0000256" key="2">
    <source>
        <dbReference type="ARBA" id="ARBA00006727"/>
    </source>
</evidence>
<evidence type="ECO:0000256" key="4">
    <source>
        <dbReference type="SAM" id="Phobius"/>
    </source>
</evidence>
<feature type="transmembrane region" description="Helical" evidence="4">
    <location>
        <begin position="79"/>
        <end position="98"/>
    </location>
</feature>
<dbReference type="PROSITE" id="PS50850">
    <property type="entry name" value="MFS"/>
    <property type="match status" value="1"/>
</dbReference>
<dbReference type="AlphaFoldDB" id="A0A8H7Q4X6"/>
<dbReference type="EMBL" id="JAEPQZ010000001">
    <property type="protein sequence ID" value="KAG2186017.1"/>
    <property type="molecule type" value="Genomic_DNA"/>
</dbReference>
<evidence type="ECO:0000256" key="1">
    <source>
        <dbReference type="ARBA" id="ARBA00004141"/>
    </source>
</evidence>
<protein>
    <recommendedName>
        <fullName evidence="5">Major facilitator superfamily (MFS) profile domain-containing protein</fullName>
    </recommendedName>
</protein>
<feature type="transmembrane region" description="Helical" evidence="4">
    <location>
        <begin position="223"/>
        <end position="243"/>
    </location>
</feature>
<keyword evidence="7" id="KW-1185">Reference proteome</keyword>
<feature type="transmembrane region" description="Helical" evidence="4">
    <location>
        <begin position="255"/>
        <end position="275"/>
    </location>
</feature>
<feature type="transmembrane region" description="Helical" evidence="4">
    <location>
        <begin position="162"/>
        <end position="184"/>
    </location>
</feature>
<dbReference type="InterPro" id="IPR011701">
    <property type="entry name" value="MFS"/>
</dbReference>
<feature type="compositionally biased region" description="Polar residues" evidence="3">
    <location>
        <begin position="40"/>
        <end position="54"/>
    </location>
</feature>
<dbReference type="Gene3D" id="1.20.1250.20">
    <property type="entry name" value="MFS general substrate transporter like domains"/>
    <property type="match status" value="2"/>
</dbReference>
<feature type="compositionally biased region" description="Polar residues" evidence="3">
    <location>
        <begin position="10"/>
        <end position="20"/>
    </location>
</feature>
<dbReference type="PANTHER" id="PTHR11360:SF284">
    <property type="entry name" value="EG:103B4.3 PROTEIN-RELATED"/>
    <property type="match status" value="1"/>
</dbReference>
<feature type="transmembrane region" description="Helical" evidence="4">
    <location>
        <begin position="458"/>
        <end position="476"/>
    </location>
</feature>
<organism evidence="6 7">
    <name type="scientific">Mortierella isabellina</name>
    <name type="common">Filamentous fungus</name>
    <name type="synonym">Umbelopsis isabellina</name>
    <dbReference type="NCBI Taxonomy" id="91625"/>
    <lineage>
        <taxon>Eukaryota</taxon>
        <taxon>Fungi</taxon>
        <taxon>Fungi incertae sedis</taxon>
        <taxon>Mucoromycota</taxon>
        <taxon>Mucoromycotina</taxon>
        <taxon>Umbelopsidomycetes</taxon>
        <taxon>Umbelopsidales</taxon>
        <taxon>Umbelopsidaceae</taxon>
        <taxon>Umbelopsis</taxon>
    </lineage>
</organism>
<feature type="domain" description="Major facilitator superfamily (MFS) profile" evidence="5">
    <location>
        <begin position="80"/>
        <end position="481"/>
    </location>
</feature>
<dbReference type="OrthoDB" id="6499973at2759"/>
<keyword evidence="4" id="KW-1133">Transmembrane helix</keyword>
<keyword evidence="4" id="KW-0472">Membrane</keyword>
<dbReference type="InterPro" id="IPR050327">
    <property type="entry name" value="Proton-linked_MCT"/>
</dbReference>
<feature type="compositionally biased region" description="Basic and acidic residues" evidence="3">
    <location>
        <begin position="55"/>
        <end position="70"/>
    </location>
</feature>
<dbReference type="GO" id="GO:0022857">
    <property type="term" value="F:transmembrane transporter activity"/>
    <property type="evidence" value="ECO:0007669"/>
    <property type="project" value="InterPro"/>
</dbReference>
<dbReference type="Proteomes" id="UP000654370">
    <property type="component" value="Unassembled WGS sequence"/>
</dbReference>
<comment type="similarity">
    <text evidence="2">Belongs to the major facilitator superfamily. Monocarboxylate porter (TC 2.A.1.13) family.</text>
</comment>
<accession>A0A8H7Q4X6</accession>
<dbReference type="GO" id="GO:0016020">
    <property type="term" value="C:membrane"/>
    <property type="evidence" value="ECO:0007669"/>
    <property type="project" value="UniProtKB-SubCell"/>
</dbReference>
<dbReference type="InterPro" id="IPR020846">
    <property type="entry name" value="MFS_dom"/>
</dbReference>
<proteinExistence type="inferred from homology"/>
<sequence length="488" mass="52872">MHEEKHPESTDASSTINNNDPVGENDPQLDNFYEMHQTDTKNTATSLHSSTQHASADRDPSQLEKVDTRQSAKSFKEGGYGWFVCFSAFLCNVANGAVSALRTKKIVNCTDLLYPTGVMQNYYASSVFDGKVSAVQLTFVGTIAFIFINGMGPPMQILKSMIGARVLIGSGCLLMCLGLILAGFSTQVWHLYLTQGVMFGLGGSAMYITMMGIVPQWFDKRRGLALGLSASGSGIGGLIMPFIMNALLQKYGQGWTYRIIGFICLVLGTFATCLVREKYPSPGRKKISDIVQWSVLKDSNLVLWCVAATVTLFGYLVPFFYLPAYATSIGLSNAQGSSLIAMISGCNFVGRITTGYIGDRIGRLNMLIIAMVISALCNLVIWPLSPSLSGLSAFSCIYGFFCGTYFTMMAAVTAYISKMERFPSAFSVFLMSNIAASFGPPIAGAIQSGTNPHSFLSVQLFGGCCFLCGAILMFVLKIKMTKAVFFKV</sequence>
<evidence type="ECO:0000313" key="6">
    <source>
        <dbReference type="EMBL" id="KAG2186017.1"/>
    </source>
</evidence>
<evidence type="ECO:0000313" key="7">
    <source>
        <dbReference type="Proteomes" id="UP000654370"/>
    </source>
</evidence>
<feature type="transmembrane region" description="Helical" evidence="4">
    <location>
        <begin position="391"/>
        <end position="416"/>
    </location>
</feature>
<feature type="transmembrane region" description="Helical" evidence="4">
    <location>
        <begin position="190"/>
        <end position="211"/>
    </location>
</feature>
<reference evidence="6" key="1">
    <citation type="submission" date="2020-12" db="EMBL/GenBank/DDBJ databases">
        <title>Metabolic potential, ecology and presence of endohyphal bacteria is reflected in genomic diversity of Mucoromycotina.</title>
        <authorList>
            <person name="Muszewska A."/>
            <person name="Okrasinska A."/>
            <person name="Steczkiewicz K."/>
            <person name="Drgas O."/>
            <person name="Orlowska M."/>
            <person name="Perlinska-Lenart U."/>
            <person name="Aleksandrzak-Piekarczyk T."/>
            <person name="Szatraj K."/>
            <person name="Zielenkiewicz U."/>
            <person name="Pilsyk S."/>
            <person name="Malc E."/>
            <person name="Mieczkowski P."/>
            <person name="Kruszewska J.S."/>
            <person name="Biernat P."/>
            <person name="Pawlowska J."/>
        </authorList>
    </citation>
    <scope>NUCLEOTIDE SEQUENCE</scope>
    <source>
        <strain evidence="6">WA0000067209</strain>
    </source>
</reference>
<dbReference type="SUPFAM" id="SSF103473">
    <property type="entry name" value="MFS general substrate transporter"/>
    <property type="match status" value="1"/>
</dbReference>
<name>A0A8H7Q4X6_MORIS</name>
<feature type="transmembrane region" description="Helical" evidence="4">
    <location>
        <begin position="364"/>
        <end position="385"/>
    </location>
</feature>
<dbReference type="Pfam" id="PF07690">
    <property type="entry name" value="MFS_1"/>
    <property type="match status" value="1"/>
</dbReference>
<feature type="transmembrane region" description="Helical" evidence="4">
    <location>
        <begin position="428"/>
        <end position="446"/>
    </location>
</feature>
<dbReference type="PANTHER" id="PTHR11360">
    <property type="entry name" value="MONOCARBOXYLATE TRANSPORTER"/>
    <property type="match status" value="1"/>
</dbReference>
<dbReference type="CDD" id="cd17352">
    <property type="entry name" value="MFS_MCT_SLC16"/>
    <property type="match status" value="1"/>
</dbReference>
<comment type="subcellular location">
    <subcellularLocation>
        <location evidence="1">Membrane</location>
        <topology evidence="1">Multi-pass membrane protein</topology>
    </subcellularLocation>
</comment>